<dbReference type="SUPFAM" id="SSF57701">
    <property type="entry name" value="Zn2/Cys6 DNA-binding domain"/>
    <property type="match status" value="1"/>
</dbReference>
<dbReference type="SMART" id="SM00906">
    <property type="entry name" value="Fungal_trans"/>
    <property type="match status" value="1"/>
</dbReference>
<gene>
    <name evidence="10" type="ORF">BP00DRAFT_432765</name>
</gene>
<dbReference type="Gene3D" id="4.10.240.10">
    <property type="entry name" value="Zn(2)-C6 fungal-type DNA-binding domain"/>
    <property type="match status" value="1"/>
</dbReference>
<dbReference type="GO" id="GO:0000981">
    <property type="term" value="F:DNA-binding transcription factor activity, RNA polymerase II-specific"/>
    <property type="evidence" value="ECO:0007669"/>
    <property type="project" value="InterPro"/>
</dbReference>
<dbReference type="AlphaFoldDB" id="A0A2V5IG18"/>
<name>A0A2V5IG18_9EURO</name>
<dbReference type="CDD" id="cd00067">
    <property type="entry name" value="GAL4"/>
    <property type="match status" value="1"/>
</dbReference>
<dbReference type="Proteomes" id="UP000248817">
    <property type="component" value="Unassembled WGS sequence"/>
</dbReference>
<feature type="region of interest" description="Disordered" evidence="8">
    <location>
        <begin position="1"/>
        <end position="20"/>
    </location>
</feature>
<dbReference type="EMBL" id="KZ825468">
    <property type="protein sequence ID" value="PYI35648.1"/>
    <property type="molecule type" value="Genomic_DNA"/>
</dbReference>
<proteinExistence type="predicted"/>
<dbReference type="InterPro" id="IPR001138">
    <property type="entry name" value="Zn2Cys6_DnaBD"/>
</dbReference>
<protein>
    <submittedName>
        <fullName evidence="10">Zn(II)2Cys6 transcription factor</fullName>
    </submittedName>
</protein>
<sequence length="631" mass="71171">MDPSPLARRRNRQAAPRSRTTTACARCQKRKIRCDGVVPVCGGCQRARVDCVEGWNVRDISRSHVEELEARIGWLESIIQEHLPHIDLSRSDSDYSVRPRTSDYGVPTDLATSETVVSQTAHTRDGWNPARDVTDQLGLVSVNAGADLRYLGPSSGLFFTRFVLTGLERRAKITRESPPVLKSNQSVPVELLDLQPKDLPSDLKQAQWLTQAYFEAIAIVHLDAIFQKSSLRGLMGLHYNSLAAVMELGLHRNVRDSVFTDFDQEMRTRAFRCVYTTDRYLSTLLGRSIGIVDEQCDLRLPREINDEDLKPNQEIPAQAQPSGAITVMSSAIHLFKLARFNAEIKCVLYRVDRNYPPYTQPVITDVKRWQEDMLNRLRQWKSSIPCHPPGSSACYLNDLLDIKYRELVMLIVRPSPLFNHPSRSLIRLCFHCALECIRLYHKLYINSMLHYNWMNVQSLFLCVMTIFYCVWAPDGVGEETDLDTVLHALKSASDILSASGEYWLEAKRSRDVPDGITRATVRRFARSLARAGQPSASRPGVETHRSPDYQDTSGMNSLDTRAYATGTGNAGQVSFDPYYVPTQQPTATSELLSFFAGPQSEMTLDWLSFPWDAPGGLGEIMHDLVSWEPVG</sequence>
<feature type="compositionally biased region" description="Polar residues" evidence="8">
    <location>
        <begin position="549"/>
        <end position="559"/>
    </location>
</feature>
<dbReference type="InterPro" id="IPR007219">
    <property type="entry name" value="XnlR_reg_dom"/>
</dbReference>
<dbReference type="GO" id="GO:0005634">
    <property type="term" value="C:nucleus"/>
    <property type="evidence" value="ECO:0007669"/>
    <property type="project" value="UniProtKB-SubCell"/>
</dbReference>
<dbReference type="InterPro" id="IPR052202">
    <property type="entry name" value="Yeast_MetPath_Reg"/>
</dbReference>
<evidence type="ECO:0000256" key="1">
    <source>
        <dbReference type="ARBA" id="ARBA00004123"/>
    </source>
</evidence>
<dbReference type="GO" id="GO:0045944">
    <property type="term" value="P:positive regulation of transcription by RNA polymerase II"/>
    <property type="evidence" value="ECO:0007669"/>
    <property type="project" value="TreeGrafter"/>
</dbReference>
<comment type="subcellular location">
    <subcellularLocation>
        <location evidence="1">Nucleus</location>
    </subcellularLocation>
</comment>
<reference evidence="10 11" key="1">
    <citation type="submission" date="2018-02" db="EMBL/GenBank/DDBJ databases">
        <title>The genomes of Aspergillus section Nigri reveals drivers in fungal speciation.</title>
        <authorList>
            <consortium name="DOE Joint Genome Institute"/>
            <person name="Vesth T.C."/>
            <person name="Nybo J."/>
            <person name="Theobald S."/>
            <person name="Brandl J."/>
            <person name="Frisvad J.C."/>
            <person name="Nielsen K.F."/>
            <person name="Lyhne E.K."/>
            <person name="Kogle M.E."/>
            <person name="Kuo A."/>
            <person name="Riley R."/>
            <person name="Clum A."/>
            <person name="Nolan M."/>
            <person name="Lipzen A."/>
            <person name="Salamov A."/>
            <person name="Henrissat B."/>
            <person name="Wiebenga A."/>
            <person name="De vries R.P."/>
            <person name="Grigoriev I.V."/>
            <person name="Mortensen U.H."/>
            <person name="Andersen M.R."/>
            <person name="Baker S.E."/>
        </authorList>
    </citation>
    <scope>NUCLEOTIDE SEQUENCE [LARGE SCALE GENOMIC DNA]</scope>
    <source>
        <strain evidence="10 11">CBS 114.80</strain>
    </source>
</reference>
<evidence type="ECO:0000313" key="11">
    <source>
        <dbReference type="Proteomes" id="UP000248817"/>
    </source>
</evidence>
<keyword evidence="11" id="KW-1185">Reference proteome</keyword>
<dbReference type="PROSITE" id="PS50048">
    <property type="entry name" value="ZN2_CY6_FUNGAL_2"/>
    <property type="match status" value="1"/>
</dbReference>
<evidence type="ECO:0000256" key="5">
    <source>
        <dbReference type="ARBA" id="ARBA00023125"/>
    </source>
</evidence>
<dbReference type="InterPro" id="IPR036864">
    <property type="entry name" value="Zn2-C6_fun-type_DNA-bd_sf"/>
</dbReference>
<evidence type="ECO:0000256" key="4">
    <source>
        <dbReference type="ARBA" id="ARBA00023015"/>
    </source>
</evidence>
<feature type="region of interest" description="Disordered" evidence="8">
    <location>
        <begin position="527"/>
        <end position="563"/>
    </location>
</feature>
<dbReference type="PANTHER" id="PTHR47782:SF1">
    <property type="entry name" value="PYRIMIDINE PATHWAY REGULATORY PROTEIN 1"/>
    <property type="match status" value="1"/>
</dbReference>
<evidence type="ECO:0000313" key="10">
    <source>
        <dbReference type="EMBL" id="PYI35648.1"/>
    </source>
</evidence>
<evidence type="ECO:0000256" key="8">
    <source>
        <dbReference type="SAM" id="MobiDB-lite"/>
    </source>
</evidence>
<evidence type="ECO:0000256" key="2">
    <source>
        <dbReference type="ARBA" id="ARBA00022723"/>
    </source>
</evidence>
<keyword evidence="7" id="KW-0539">Nucleus</keyword>
<dbReference type="GO" id="GO:0043565">
    <property type="term" value="F:sequence-specific DNA binding"/>
    <property type="evidence" value="ECO:0007669"/>
    <property type="project" value="TreeGrafter"/>
</dbReference>
<dbReference type="GO" id="GO:0006351">
    <property type="term" value="P:DNA-templated transcription"/>
    <property type="evidence" value="ECO:0007669"/>
    <property type="project" value="InterPro"/>
</dbReference>
<keyword evidence="2" id="KW-0479">Metal-binding</keyword>
<dbReference type="PANTHER" id="PTHR47782">
    <property type="entry name" value="ZN(II)2CYS6 TRANSCRIPTION FACTOR (EUROFUNG)-RELATED"/>
    <property type="match status" value="1"/>
</dbReference>
<evidence type="ECO:0000259" key="9">
    <source>
        <dbReference type="PROSITE" id="PS50048"/>
    </source>
</evidence>
<evidence type="ECO:0000256" key="7">
    <source>
        <dbReference type="ARBA" id="ARBA00023242"/>
    </source>
</evidence>
<organism evidence="10 11">
    <name type="scientific">Aspergillus indologenus CBS 114.80</name>
    <dbReference type="NCBI Taxonomy" id="1450541"/>
    <lineage>
        <taxon>Eukaryota</taxon>
        <taxon>Fungi</taxon>
        <taxon>Dikarya</taxon>
        <taxon>Ascomycota</taxon>
        <taxon>Pezizomycotina</taxon>
        <taxon>Eurotiomycetes</taxon>
        <taxon>Eurotiomycetidae</taxon>
        <taxon>Eurotiales</taxon>
        <taxon>Aspergillaceae</taxon>
        <taxon>Aspergillus</taxon>
        <taxon>Aspergillus subgen. Circumdati</taxon>
    </lineage>
</organism>
<keyword evidence="3" id="KW-0862">Zinc</keyword>
<evidence type="ECO:0000256" key="6">
    <source>
        <dbReference type="ARBA" id="ARBA00023163"/>
    </source>
</evidence>
<feature type="domain" description="Zn(2)-C6 fungal-type" evidence="9">
    <location>
        <begin position="23"/>
        <end position="53"/>
    </location>
</feature>
<dbReference type="GO" id="GO:0008270">
    <property type="term" value="F:zinc ion binding"/>
    <property type="evidence" value="ECO:0007669"/>
    <property type="project" value="InterPro"/>
</dbReference>
<keyword evidence="5" id="KW-0238">DNA-binding</keyword>
<keyword evidence="4" id="KW-0805">Transcription regulation</keyword>
<dbReference type="CDD" id="cd12148">
    <property type="entry name" value="fungal_TF_MHR"/>
    <property type="match status" value="1"/>
</dbReference>
<keyword evidence="6" id="KW-0804">Transcription</keyword>
<accession>A0A2V5IG18</accession>
<dbReference type="Pfam" id="PF04082">
    <property type="entry name" value="Fungal_trans"/>
    <property type="match status" value="1"/>
</dbReference>
<dbReference type="SMART" id="SM00066">
    <property type="entry name" value="GAL4"/>
    <property type="match status" value="1"/>
</dbReference>
<dbReference type="Pfam" id="PF00172">
    <property type="entry name" value="Zn_clus"/>
    <property type="match status" value="1"/>
</dbReference>
<evidence type="ECO:0000256" key="3">
    <source>
        <dbReference type="ARBA" id="ARBA00022833"/>
    </source>
</evidence>